<comment type="caution">
    <text evidence="2">The sequence shown here is derived from an EMBL/GenBank/DDBJ whole genome shotgun (WGS) entry which is preliminary data.</text>
</comment>
<evidence type="ECO:0000313" key="3">
    <source>
        <dbReference type="Proteomes" id="UP000178417"/>
    </source>
</evidence>
<keyword evidence="1" id="KW-1277">Toxin-antitoxin system</keyword>
<proteinExistence type="predicted"/>
<dbReference type="InterPro" id="IPR052747">
    <property type="entry name" value="TA_system_RelE_toxin"/>
</dbReference>
<dbReference type="Pfam" id="PF05016">
    <property type="entry name" value="ParE_toxin"/>
    <property type="match status" value="1"/>
</dbReference>
<dbReference type="SUPFAM" id="SSF143011">
    <property type="entry name" value="RelE-like"/>
    <property type="match status" value="1"/>
</dbReference>
<dbReference type="InterPro" id="IPR035093">
    <property type="entry name" value="RelE/ParE_toxin_dom_sf"/>
</dbReference>
<dbReference type="EMBL" id="MEUB01000058">
    <property type="protein sequence ID" value="OGC19855.1"/>
    <property type="molecule type" value="Genomic_DNA"/>
</dbReference>
<reference evidence="2 3" key="1">
    <citation type="journal article" date="2016" name="Nat. Commun.">
        <title>Thousands of microbial genomes shed light on interconnected biogeochemical processes in an aquifer system.</title>
        <authorList>
            <person name="Anantharaman K."/>
            <person name="Brown C.T."/>
            <person name="Hug L.A."/>
            <person name="Sharon I."/>
            <person name="Castelle C.J."/>
            <person name="Probst A.J."/>
            <person name="Thomas B.C."/>
            <person name="Singh A."/>
            <person name="Wilkins M.J."/>
            <person name="Karaoz U."/>
            <person name="Brodie E.L."/>
            <person name="Williams K.H."/>
            <person name="Hubbard S.S."/>
            <person name="Banfield J.F."/>
        </authorList>
    </citation>
    <scope>NUCLEOTIDE SEQUENCE [LARGE SCALE GENOMIC DNA]</scope>
</reference>
<dbReference type="NCBIfam" id="TIGR02385">
    <property type="entry name" value="RelE_StbE"/>
    <property type="match status" value="1"/>
</dbReference>
<organism evidence="2 3">
    <name type="scientific">candidate division WOR-1 bacterium RIFOXYB2_FULL_37_13</name>
    <dbReference type="NCBI Taxonomy" id="1802579"/>
    <lineage>
        <taxon>Bacteria</taxon>
        <taxon>Bacillati</taxon>
        <taxon>Saganbacteria</taxon>
    </lineage>
</organism>
<gene>
    <name evidence="2" type="ORF">A2310_05830</name>
</gene>
<evidence type="ECO:0000313" key="2">
    <source>
        <dbReference type="EMBL" id="OGC19855.1"/>
    </source>
</evidence>
<dbReference type="PANTHER" id="PTHR38813:SF1">
    <property type="entry name" value="TOXIN RELE1-RELATED"/>
    <property type="match status" value="1"/>
</dbReference>
<evidence type="ECO:0000256" key="1">
    <source>
        <dbReference type="ARBA" id="ARBA00022649"/>
    </source>
</evidence>
<protein>
    <recommendedName>
        <fullName evidence="4">Addiction module antitoxin</fullName>
    </recommendedName>
</protein>
<dbReference type="AlphaFoldDB" id="A0A1F4SHE8"/>
<evidence type="ECO:0008006" key="4">
    <source>
        <dbReference type="Google" id="ProtNLM"/>
    </source>
</evidence>
<dbReference type="InterPro" id="IPR007712">
    <property type="entry name" value="RelE/ParE_toxin"/>
</dbReference>
<dbReference type="Proteomes" id="UP000178417">
    <property type="component" value="Unassembled WGS sequence"/>
</dbReference>
<dbReference type="STRING" id="1802579.A2310_05830"/>
<name>A0A1F4SHE8_UNCSA</name>
<dbReference type="Gene3D" id="3.30.2310.20">
    <property type="entry name" value="RelE-like"/>
    <property type="match status" value="1"/>
</dbReference>
<dbReference type="PANTHER" id="PTHR38813">
    <property type="match status" value="1"/>
</dbReference>
<sequence>MSSYKILVTSKAKKDFKKIDHFQIKRIDSAILNLENNPYPQGVKRLIAQDLSQFRIRVGDYRILYDVDEKNKAIIIFRIGHRKDIYR</sequence>
<accession>A0A1F4SHE8</accession>